<proteinExistence type="predicted"/>
<reference evidence="2" key="1">
    <citation type="journal article" date="2022" name="Mol. Ecol. Resour.">
        <title>The genomes of chicory, endive, great burdock and yacon provide insights into Asteraceae palaeo-polyploidization history and plant inulin production.</title>
        <authorList>
            <person name="Fan W."/>
            <person name="Wang S."/>
            <person name="Wang H."/>
            <person name="Wang A."/>
            <person name="Jiang F."/>
            <person name="Liu H."/>
            <person name="Zhao H."/>
            <person name="Xu D."/>
            <person name="Zhang Y."/>
        </authorList>
    </citation>
    <scope>NUCLEOTIDE SEQUENCE [LARGE SCALE GENOMIC DNA]</scope>
    <source>
        <strain evidence="2">cv. Niubang</strain>
    </source>
</reference>
<dbReference type="EMBL" id="CM042050">
    <property type="protein sequence ID" value="KAI3735124.1"/>
    <property type="molecule type" value="Genomic_DNA"/>
</dbReference>
<protein>
    <submittedName>
        <fullName evidence="1">Uncharacterized protein</fullName>
    </submittedName>
</protein>
<name>A0ACB9CLI3_ARCLA</name>
<evidence type="ECO:0000313" key="2">
    <source>
        <dbReference type="Proteomes" id="UP001055879"/>
    </source>
</evidence>
<organism evidence="1 2">
    <name type="scientific">Arctium lappa</name>
    <name type="common">Greater burdock</name>
    <name type="synonym">Lappa major</name>
    <dbReference type="NCBI Taxonomy" id="4217"/>
    <lineage>
        <taxon>Eukaryota</taxon>
        <taxon>Viridiplantae</taxon>
        <taxon>Streptophyta</taxon>
        <taxon>Embryophyta</taxon>
        <taxon>Tracheophyta</taxon>
        <taxon>Spermatophyta</taxon>
        <taxon>Magnoliopsida</taxon>
        <taxon>eudicotyledons</taxon>
        <taxon>Gunneridae</taxon>
        <taxon>Pentapetalae</taxon>
        <taxon>asterids</taxon>
        <taxon>campanulids</taxon>
        <taxon>Asterales</taxon>
        <taxon>Asteraceae</taxon>
        <taxon>Carduoideae</taxon>
        <taxon>Cardueae</taxon>
        <taxon>Arctiinae</taxon>
        <taxon>Arctium</taxon>
    </lineage>
</organism>
<evidence type="ECO:0000313" key="1">
    <source>
        <dbReference type="EMBL" id="KAI3735124.1"/>
    </source>
</evidence>
<gene>
    <name evidence="1" type="ORF">L6452_14612</name>
</gene>
<dbReference type="Proteomes" id="UP001055879">
    <property type="component" value="Linkage Group LG04"/>
</dbReference>
<comment type="caution">
    <text evidence="1">The sequence shown here is derived from an EMBL/GenBank/DDBJ whole genome shotgun (WGS) entry which is preliminary data.</text>
</comment>
<keyword evidence="2" id="KW-1185">Reference proteome</keyword>
<accession>A0ACB9CLI3</accession>
<reference evidence="1 2" key="2">
    <citation type="journal article" date="2022" name="Mol. Ecol. Resour.">
        <title>The genomes of chicory, endive, great burdock and yacon provide insights into Asteraceae paleo-polyploidization history and plant inulin production.</title>
        <authorList>
            <person name="Fan W."/>
            <person name="Wang S."/>
            <person name="Wang H."/>
            <person name="Wang A."/>
            <person name="Jiang F."/>
            <person name="Liu H."/>
            <person name="Zhao H."/>
            <person name="Xu D."/>
            <person name="Zhang Y."/>
        </authorList>
    </citation>
    <scope>NUCLEOTIDE SEQUENCE [LARGE SCALE GENOMIC DNA]</scope>
    <source>
        <strain evidence="2">cv. Niubang</strain>
    </source>
</reference>
<sequence length="110" mass="11839">MYPTMMDLDAKMETNDDDDDDREDSTEKETNDEGDSKGLSGTGYEGDQSDSKDSNDQKDGKETGVEIDPSKPPHAHPISSDSGAGDSGRREEYSGGITGGDDPRGMLFRS</sequence>